<proteinExistence type="predicted"/>
<sequence>MESQPTLPRPILAILDTGNFVLLDGYSSWESFKEPHDTILPGQILGTNDKLCLAIRYKLQRRTIPAQYAGRWQSCDVCCINTYANPSHLQPSWARGTLKANSKSR</sequence>
<protein>
    <submittedName>
        <fullName evidence="1">G-type lectin S-receptor-like serine/threonine-protein kinase LECRK2</fullName>
    </submittedName>
</protein>
<evidence type="ECO:0000313" key="1">
    <source>
        <dbReference type="EMBL" id="KAI8026138.1"/>
    </source>
</evidence>
<reference evidence="1 2" key="1">
    <citation type="journal article" date="2022" name="Plant J.">
        <title>Chromosome-level genome of Camellia lanceoleosa provides a valuable resource for understanding genome evolution and self-incompatibility.</title>
        <authorList>
            <person name="Gong W."/>
            <person name="Xiao S."/>
            <person name="Wang L."/>
            <person name="Liao Z."/>
            <person name="Chang Y."/>
            <person name="Mo W."/>
            <person name="Hu G."/>
            <person name="Li W."/>
            <person name="Zhao G."/>
            <person name="Zhu H."/>
            <person name="Hu X."/>
            <person name="Ji K."/>
            <person name="Xiang X."/>
            <person name="Song Q."/>
            <person name="Yuan D."/>
            <person name="Jin S."/>
            <person name="Zhang L."/>
        </authorList>
    </citation>
    <scope>NUCLEOTIDE SEQUENCE [LARGE SCALE GENOMIC DNA]</scope>
    <source>
        <strain evidence="1">SQ_2022a</strain>
    </source>
</reference>
<organism evidence="1 2">
    <name type="scientific">Camellia lanceoleosa</name>
    <dbReference type="NCBI Taxonomy" id="1840588"/>
    <lineage>
        <taxon>Eukaryota</taxon>
        <taxon>Viridiplantae</taxon>
        <taxon>Streptophyta</taxon>
        <taxon>Embryophyta</taxon>
        <taxon>Tracheophyta</taxon>
        <taxon>Spermatophyta</taxon>
        <taxon>Magnoliopsida</taxon>
        <taxon>eudicotyledons</taxon>
        <taxon>Gunneridae</taxon>
        <taxon>Pentapetalae</taxon>
        <taxon>asterids</taxon>
        <taxon>Ericales</taxon>
        <taxon>Theaceae</taxon>
        <taxon>Camellia</taxon>
    </lineage>
</organism>
<dbReference type="EMBL" id="CM045760">
    <property type="protein sequence ID" value="KAI8026138.1"/>
    <property type="molecule type" value="Genomic_DNA"/>
</dbReference>
<keyword evidence="2" id="KW-1185">Reference proteome</keyword>
<accession>A0ACC0ILA3</accession>
<name>A0ACC0ILA3_9ERIC</name>
<comment type="caution">
    <text evidence="1">The sequence shown here is derived from an EMBL/GenBank/DDBJ whole genome shotgun (WGS) entry which is preliminary data.</text>
</comment>
<dbReference type="Proteomes" id="UP001060215">
    <property type="component" value="Chromosome 3"/>
</dbReference>
<gene>
    <name evidence="1" type="ORF">LOK49_LG02G01282</name>
</gene>
<evidence type="ECO:0000313" key="2">
    <source>
        <dbReference type="Proteomes" id="UP001060215"/>
    </source>
</evidence>